<reference evidence="2" key="1">
    <citation type="submission" date="2017-04" db="EMBL/GenBank/DDBJ databases">
        <authorList>
            <person name="Abreu V.A."/>
            <person name="Popin R.V."/>
            <person name="Rigonato J."/>
            <person name="Andreote A.P."/>
            <person name="Schaker P.C."/>
            <person name="Hoff-Risseti C."/>
            <person name="Alvarenga D.O."/>
            <person name="Varani A.M."/>
            <person name="Fiore M.F."/>
        </authorList>
    </citation>
    <scope>NUCLEOTIDE SEQUENCE [LARGE SCALE GENOMIC DNA]</scope>
    <source>
        <strain evidence="2">CENA303</strain>
    </source>
</reference>
<dbReference type="Gene3D" id="3.40.50.2000">
    <property type="entry name" value="Glycogen Phosphorylase B"/>
    <property type="match status" value="2"/>
</dbReference>
<dbReference type="PANTHER" id="PTHR48050:SF13">
    <property type="entry name" value="STEROL 3-BETA-GLUCOSYLTRANSFERASE UGT80A2"/>
    <property type="match status" value="1"/>
</dbReference>
<dbReference type="Pfam" id="PF00201">
    <property type="entry name" value="UDPGT"/>
    <property type="match status" value="1"/>
</dbReference>
<dbReference type="CDD" id="cd03784">
    <property type="entry name" value="GT1_Gtf-like"/>
    <property type="match status" value="1"/>
</dbReference>
<accession>A0A1X4G5F5</accession>
<dbReference type="SUPFAM" id="SSF53756">
    <property type="entry name" value="UDP-Glycosyltransferase/glycogen phosphorylase"/>
    <property type="match status" value="1"/>
</dbReference>
<evidence type="ECO:0000313" key="2">
    <source>
        <dbReference type="Proteomes" id="UP000192997"/>
    </source>
</evidence>
<evidence type="ECO:0000313" key="1">
    <source>
        <dbReference type="EMBL" id="OSO89813.1"/>
    </source>
</evidence>
<dbReference type="FunFam" id="3.40.50.2000:FF:000072">
    <property type="entry name" value="Glycosyl transferase"/>
    <property type="match status" value="1"/>
</dbReference>
<keyword evidence="1" id="KW-0808">Transferase</keyword>
<dbReference type="RefSeq" id="WP_085728683.1">
    <property type="nucleotide sequence ID" value="NZ_NBYN01000054.1"/>
</dbReference>
<name>A0A1X4G5F5_9CYAN</name>
<dbReference type="GO" id="GO:0017000">
    <property type="term" value="P:antibiotic biosynthetic process"/>
    <property type="evidence" value="ECO:0007669"/>
    <property type="project" value="UniProtKB-ARBA"/>
</dbReference>
<sequence>MHIGLYCPVETGHLNTMLPIGEALLIKGHRVTFVGIADAQAKVEAIGIDFFPVAMESLPQGSIDKIFETLGEREGLSALLYTIAIFRQVSYMVLQDGAIACKDLKLDGMVIDQTSTEAVAIAKILNIPYVTLCSALPFNQEAAIPPVFTTWQYGNSWFFKWFFKLRNQLTNYVGSLIGKIIHEPAKQFLKNNQLPIPTTFDSSLAIICHQPKSLEYPRQTLPDNFHFTGPFHSTTSRKFVDFPWEKLSDKPLIYASMGTLQNRRKNIFQTIAAACENLDIQLVISLGGSANPEDLPPLPGHPLVVRYAPQIELLQRASLTITHGGMNTTLESLTHGVPLVAIPITNDQPGIAARIKWSGCGEFLELQQLTVQKLREKVKRVLQVPSYRDRAQQFQQEINHSGGINQAIAIIEQAISTQQPVVDWAPVIFDNFND</sequence>
<dbReference type="EMBL" id="NBYN01000054">
    <property type="protein sequence ID" value="OSO89813.1"/>
    <property type="molecule type" value="Genomic_DNA"/>
</dbReference>
<dbReference type="GO" id="GO:0016758">
    <property type="term" value="F:hexosyltransferase activity"/>
    <property type="evidence" value="ECO:0007669"/>
    <property type="project" value="UniProtKB-ARBA"/>
</dbReference>
<dbReference type="PANTHER" id="PTHR48050">
    <property type="entry name" value="STEROL 3-BETA-GLUCOSYLTRANSFERASE"/>
    <property type="match status" value="1"/>
</dbReference>
<dbReference type="Proteomes" id="UP000192997">
    <property type="component" value="Unassembled WGS sequence"/>
</dbReference>
<protein>
    <submittedName>
        <fullName evidence="1">Glycosyl transferase family 1</fullName>
    </submittedName>
</protein>
<dbReference type="GO" id="GO:0008194">
    <property type="term" value="F:UDP-glycosyltransferase activity"/>
    <property type="evidence" value="ECO:0007669"/>
    <property type="project" value="InterPro"/>
</dbReference>
<proteinExistence type="predicted"/>
<gene>
    <name evidence="1" type="ORF">B7O87_11785</name>
</gene>
<organism evidence="1 2">
    <name type="scientific">Cylindrospermopsis raciborskii CENA303</name>
    <dbReference type="NCBI Taxonomy" id="1170769"/>
    <lineage>
        <taxon>Bacteria</taxon>
        <taxon>Bacillati</taxon>
        <taxon>Cyanobacteriota</taxon>
        <taxon>Cyanophyceae</taxon>
        <taxon>Nostocales</taxon>
        <taxon>Aphanizomenonaceae</taxon>
        <taxon>Cylindrospermopsis</taxon>
    </lineage>
</organism>
<dbReference type="AlphaFoldDB" id="A0A1X4G5F5"/>
<comment type="caution">
    <text evidence="1">The sequence shown here is derived from an EMBL/GenBank/DDBJ whole genome shotgun (WGS) entry which is preliminary data.</text>
</comment>
<dbReference type="InterPro" id="IPR050426">
    <property type="entry name" value="Glycosyltransferase_28"/>
</dbReference>
<dbReference type="InterPro" id="IPR002213">
    <property type="entry name" value="UDP_glucos_trans"/>
</dbReference>